<dbReference type="EMBL" id="CP078093">
    <property type="protein sequence ID" value="QXM06681.1"/>
    <property type="molecule type" value="Genomic_DNA"/>
</dbReference>
<feature type="transmembrane region" description="Helical" evidence="1">
    <location>
        <begin position="51"/>
        <end position="70"/>
    </location>
</feature>
<evidence type="ECO:0008006" key="4">
    <source>
        <dbReference type="Google" id="ProtNLM"/>
    </source>
</evidence>
<feature type="transmembrane region" description="Helical" evidence="1">
    <location>
        <begin position="229"/>
        <end position="249"/>
    </location>
</feature>
<evidence type="ECO:0000313" key="3">
    <source>
        <dbReference type="Proteomes" id="UP000886818"/>
    </source>
</evidence>
<evidence type="ECO:0000313" key="2">
    <source>
        <dbReference type="EMBL" id="QXM06681.1"/>
    </source>
</evidence>
<dbReference type="Proteomes" id="UP000886818">
    <property type="component" value="Chromosome"/>
</dbReference>
<reference evidence="2" key="1">
    <citation type="submission" date="2021-07" db="EMBL/GenBank/DDBJ databases">
        <title>Complete genome sequence of Crassaminicella sp. 143-21, isolated from a deep-sea hydrothermal vent.</title>
        <authorList>
            <person name="Li X."/>
        </authorList>
    </citation>
    <scope>NUCLEOTIDE SEQUENCE</scope>
    <source>
        <strain evidence="2">143-21</strain>
    </source>
</reference>
<feature type="transmembrane region" description="Helical" evidence="1">
    <location>
        <begin position="6"/>
        <end position="39"/>
    </location>
</feature>
<gene>
    <name evidence="2" type="ORF">KVH43_02875</name>
</gene>
<evidence type="ECO:0000256" key="1">
    <source>
        <dbReference type="SAM" id="Phobius"/>
    </source>
</evidence>
<feature type="transmembrane region" description="Helical" evidence="1">
    <location>
        <begin position="188"/>
        <end position="217"/>
    </location>
</feature>
<keyword evidence="3" id="KW-1185">Reference proteome</keyword>
<dbReference type="RefSeq" id="WP_218283377.1">
    <property type="nucleotide sequence ID" value="NZ_CP078093.1"/>
</dbReference>
<organism evidence="2 3">
    <name type="scientific">Crassaminicella indica</name>
    <dbReference type="NCBI Taxonomy" id="2855394"/>
    <lineage>
        <taxon>Bacteria</taxon>
        <taxon>Bacillati</taxon>
        <taxon>Bacillota</taxon>
        <taxon>Clostridia</taxon>
        <taxon>Eubacteriales</taxon>
        <taxon>Clostridiaceae</taxon>
        <taxon>Crassaminicella</taxon>
    </lineage>
</organism>
<name>A0ABX8RIE2_9CLOT</name>
<proteinExistence type="predicted"/>
<feature type="transmembrane region" description="Helical" evidence="1">
    <location>
        <begin position="159"/>
        <end position="176"/>
    </location>
</feature>
<keyword evidence="1" id="KW-0472">Membrane</keyword>
<accession>A0ABX8RIE2</accession>
<feature type="transmembrane region" description="Helical" evidence="1">
    <location>
        <begin position="332"/>
        <end position="360"/>
    </location>
</feature>
<feature type="transmembrane region" description="Helical" evidence="1">
    <location>
        <begin position="76"/>
        <end position="95"/>
    </location>
</feature>
<feature type="transmembrane region" description="Helical" evidence="1">
    <location>
        <begin position="298"/>
        <end position="320"/>
    </location>
</feature>
<keyword evidence="1" id="KW-0812">Transmembrane</keyword>
<keyword evidence="1" id="KW-1133">Transmembrane helix</keyword>
<protein>
    <recommendedName>
        <fullName evidence="4">O-antigen ligase like membrane protein</fullName>
    </recommendedName>
</protein>
<sequence length="367" mass="42390">MKNFTISILFVFSGFFLTQIVPISPFHISLVTGIYLFLLIMIKKQSLIKECLIVQVMLTSIYFFGEQLLVEGDLKVTISILYSLIYLPIGIILLYKENYFNILKISNRFINWSLMLLIIECFYRLSNPNSSYISAVKAQGNSQYIFYAYKFNSIMYNDSNFVAIFILCVFFFTLYLNKYHNVKYRFQLASLFILCILTLGRASITSLVFCLLLFQIIDKMKKYRINYLIVSMFIIMVIIGGIVLGYFSFSQDSSFISKFQILYLAFKNVNSWGVKDLLLGVGFNNAPKILNISAHNFLLVYFFESGVIGLSLILFLIYVITIKTNYRGLYIILPFLISGMSFAPYAIPYFYAILGAIYVLENRKGIK</sequence>